<proteinExistence type="predicted"/>
<keyword evidence="1" id="KW-0472">Membrane</keyword>
<keyword evidence="1" id="KW-1133">Transmembrane helix</keyword>
<organism evidence="2 3">
    <name type="scientific">Dendrobium thyrsiflorum</name>
    <name type="common">Pinecone-like raceme dendrobium</name>
    <name type="synonym">Orchid</name>
    <dbReference type="NCBI Taxonomy" id="117978"/>
    <lineage>
        <taxon>Eukaryota</taxon>
        <taxon>Viridiplantae</taxon>
        <taxon>Streptophyta</taxon>
        <taxon>Embryophyta</taxon>
        <taxon>Tracheophyta</taxon>
        <taxon>Spermatophyta</taxon>
        <taxon>Magnoliopsida</taxon>
        <taxon>Liliopsida</taxon>
        <taxon>Asparagales</taxon>
        <taxon>Orchidaceae</taxon>
        <taxon>Epidendroideae</taxon>
        <taxon>Malaxideae</taxon>
        <taxon>Dendrobiinae</taxon>
        <taxon>Dendrobium</taxon>
    </lineage>
</organism>
<feature type="transmembrane region" description="Helical" evidence="1">
    <location>
        <begin position="77"/>
        <end position="97"/>
    </location>
</feature>
<keyword evidence="1" id="KW-0812">Transmembrane</keyword>
<evidence type="ECO:0000313" key="3">
    <source>
        <dbReference type="Proteomes" id="UP001552299"/>
    </source>
</evidence>
<dbReference type="AlphaFoldDB" id="A0ABD0UG64"/>
<evidence type="ECO:0000313" key="2">
    <source>
        <dbReference type="EMBL" id="KAL0909297.1"/>
    </source>
</evidence>
<dbReference type="Proteomes" id="UP001552299">
    <property type="component" value="Unassembled WGS sequence"/>
</dbReference>
<keyword evidence="3" id="KW-1185">Reference proteome</keyword>
<sequence length="221" mass="24957">MVVLGKIKTADVLIKRSMMPGRIVLFATPLLKHIITCSLTILRLTPQNALRLTPRLTNEKRLNTQLHNFKPWIKISVFWWFVAPFITCGVNGIDAFLQARGKALLLLQMLSKKLSYSKLGIGNIMTSLKRSILVFSSFLEVLTLAIWDVDDDECGQISLPSCRFLAAYTVDLWLFDGIWVRISLLALLEVLVLARYPWAGLVATVALVLSLCLRLQFRLLS</sequence>
<dbReference type="EMBL" id="JANQDX010000016">
    <property type="protein sequence ID" value="KAL0909297.1"/>
    <property type="molecule type" value="Genomic_DNA"/>
</dbReference>
<accession>A0ABD0UG64</accession>
<gene>
    <name evidence="2" type="ORF">M5K25_020150</name>
</gene>
<evidence type="ECO:0000256" key="1">
    <source>
        <dbReference type="SAM" id="Phobius"/>
    </source>
</evidence>
<name>A0ABD0UG64_DENTH</name>
<comment type="caution">
    <text evidence="2">The sequence shown here is derived from an EMBL/GenBank/DDBJ whole genome shotgun (WGS) entry which is preliminary data.</text>
</comment>
<reference evidence="2 3" key="1">
    <citation type="journal article" date="2024" name="Plant Biotechnol. J.">
        <title>Dendrobium thyrsiflorum genome and its molecular insights into genes involved in important horticultural traits.</title>
        <authorList>
            <person name="Chen B."/>
            <person name="Wang J.Y."/>
            <person name="Zheng P.J."/>
            <person name="Li K.L."/>
            <person name="Liang Y.M."/>
            <person name="Chen X.F."/>
            <person name="Zhang C."/>
            <person name="Zhao X."/>
            <person name="He X."/>
            <person name="Zhang G.Q."/>
            <person name="Liu Z.J."/>
            <person name="Xu Q."/>
        </authorList>
    </citation>
    <scope>NUCLEOTIDE SEQUENCE [LARGE SCALE GENOMIC DNA]</scope>
    <source>
        <strain evidence="2">GZMU011</strain>
    </source>
</reference>
<protein>
    <submittedName>
        <fullName evidence="2">Uncharacterized protein</fullName>
    </submittedName>
</protein>
<feature type="transmembrane region" description="Helical" evidence="1">
    <location>
        <begin position="198"/>
        <end position="217"/>
    </location>
</feature>